<evidence type="ECO:0000313" key="2">
    <source>
        <dbReference type="Proteomes" id="UP001055811"/>
    </source>
</evidence>
<name>A0ACB8ZRY5_CICIN</name>
<reference evidence="1 2" key="2">
    <citation type="journal article" date="2022" name="Mol. Ecol. Resour.">
        <title>The genomes of chicory, endive, great burdock and yacon provide insights into Asteraceae paleo-polyploidization history and plant inulin production.</title>
        <authorList>
            <person name="Fan W."/>
            <person name="Wang S."/>
            <person name="Wang H."/>
            <person name="Wang A."/>
            <person name="Jiang F."/>
            <person name="Liu H."/>
            <person name="Zhao H."/>
            <person name="Xu D."/>
            <person name="Zhang Y."/>
        </authorList>
    </citation>
    <scope>NUCLEOTIDE SEQUENCE [LARGE SCALE GENOMIC DNA]</scope>
    <source>
        <strain evidence="2">cv. Punajuju</strain>
        <tissue evidence="1">Leaves</tissue>
    </source>
</reference>
<gene>
    <name evidence="1" type="ORF">L2E82_44984</name>
</gene>
<protein>
    <submittedName>
        <fullName evidence="1">Uncharacterized protein</fullName>
    </submittedName>
</protein>
<proteinExistence type="predicted"/>
<dbReference type="EMBL" id="CM042016">
    <property type="protein sequence ID" value="KAI3700358.1"/>
    <property type="molecule type" value="Genomic_DNA"/>
</dbReference>
<organism evidence="1 2">
    <name type="scientific">Cichorium intybus</name>
    <name type="common">Chicory</name>
    <dbReference type="NCBI Taxonomy" id="13427"/>
    <lineage>
        <taxon>Eukaryota</taxon>
        <taxon>Viridiplantae</taxon>
        <taxon>Streptophyta</taxon>
        <taxon>Embryophyta</taxon>
        <taxon>Tracheophyta</taxon>
        <taxon>Spermatophyta</taxon>
        <taxon>Magnoliopsida</taxon>
        <taxon>eudicotyledons</taxon>
        <taxon>Gunneridae</taxon>
        <taxon>Pentapetalae</taxon>
        <taxon>asterids</taxon>
        <taxon>campanulids</taxon>
        <taxon>Asterales</taxon>
        <taxon>Asteraceae</taxon>
        <taxon>Cichorioideae</taxon>
        <taxon>Cichorieae</taxon>
        <taxon>Cichoriinae</taxon>
        <taxon>Cichorium</taxon>
    </lineage>
</organism>
<accession>A0ACB8ZRY5</accession>
<reference evidence="2" key="1">
    <citation type="journal article" date="2022" name="Mol. Ecol. Resour.">
        <title>The genomes of chicory, endive, great burdock and yacon provide insights into Asteraceae palaeo-polyploidization history and plant inulin production.</title>
        <authorList>
            <person name="Fan W."/>
            <person name="Wang S."/>
            <person name="Wang H."/>
            <person name="Wang A."/>
            <person name="Jiang F."/>
            <person name="Liu H."/>
            <person name="Zhao H."/>
            <person name="Xu D."/>
            <person name="Zhang Y."/>
        </authorList>
    </citation>
    <scope>NUCLEOTIDE SEQUENCE [LARGE SCALE GENOMIC DNA]</scope>
    <source>
        <strain evidence="2">cv. Punajuju</strain>
    </source>
</reference>
<dbReference type="Proteomes" id="UP001055811">
    <property type="component" value="Linkage Group LG08"/>
</dbReference>
<evidence type="ECO:0000313" key="1">
    <source>
        <dbReference type="EMBL" id="KAI3700358.1"/>
    </source>
</evidence>
<sequence length="207" mass="22778">MPNSESLAADGGQTTPITIPSESEDQVATPDPLLGSGSFIDPNNGGDKNASKETENSSNPDSIHLKYTRPSWLPENWEMILRKRTSGATEGTIDRYYISPSGQRLRSKNEVLTFLETGGKRKKTTPNTPNSDDAASEGSAPRSKKKTSARKKVHAAFTFDFRNPPEKVSWCLTYATEDVWSPKIGDWTLPLATKQEWASVFTHACQS</sequence>
<keyword evidence="2" id="KW-1185">Reference proteome</keyword>
<comment type="caution">
    <text evidence="1">The sequence shown here is derived from an EMBL/GenBank/DDBJ whole genome shotgun (WGS) entry which is preliminary data.</text>
</comment>